<evidence type="ECO:0000256" key="3">
    <source>
        <dbReference type="ARBA" id="ARBA00022448"/>
    </source>
</evidence>
<evidence type="ECO:0000256" key="6">
    <source>
        <dbReference type="ARBA" id="ARBA00023136"/>
    </source>
</evidence>
<keyword evidence="3" id="KW-0813">Transport</keyword>
<evidence type="ECO:0000256" key="1">
    <source>
        <dbReference type="ARBA" id="ARBA00004141"/>
    </source>
</evidence>
<feature type="compositionally biased region" description="Basic and acidic residues" evidence="7">
    <location>
        <begin position="272"/>
        <end position="284"/>
    </location>
</feature>
<feature type="transmembrane region" description="Helical" evidence="8">
    <location>
        <begin position="553"/>
        <end position="576"/>
    </location>
</feature>
<feature type="transmembrane region" description="Helical" evidence="8">
    <location>
        <begin position="454"/>
        <end position="475"/>
    </location>
</feature>
<evidence type="ECO:0000313" key="11">
    <source>
        <dbReference type="Proteomes" id="UP000269793"/>
    </source>
</evidence>
<name>A0A3G2S7P3_MALR7</name>
<dbReference type="Proteomes" id="UP000269793">
    <property type="component" value="Chromosome VI"/>
</dbReference>
<dbReference type="VEuPathDB" id="FungiDB:DNF11_3123"/>
<dbReference type="GO" id="GO:0008324">
    <property type="term" value="F:monoatomic cation transmembrane transporter activity"/>
    <property type="evidence" value="ECO:0007669"/>
    <property type="project" value="TreeGrafter"/>
</dbReference>
<dbReference type="AlphaFoldDB" id="A0A3G2S7P3"/>
<organism evidence="10 11">
    <name type="scientific">Malassezia restricta (strain ATCC 96810 / NBRC 103918 / CBS 7877)</name>
    <name type="common">Seborrheic dermatitis infection agent</name>
    <dbReference type="NCBI Taxonomy" id="425264"/>
    <lineage>
        <taxon>Eukaryota</taxon>
        <taxon>Fungi</taxon>
        <taxon>Dikarya</taxon>
        <taxon>Basidiomycota</taxon>
        <taxon>Ustilaginomycotina</taxon>
        <taxon>Malasseziomycetes</taxon>
        <taxon>Malasseziales</taxon>
        <taxon>Malasseziaceae</taxon>
        <taxon>Malassezia</taxon>
    </lineage>
</organism>
<comment type="subcellular location">
    <subcellularLocation>
        <location evidence="1">Membrane</location>
        <topology evidence="1">Multi-pass membrane protein</topology>
    </subcellularLocation>
</comment>
<feature type="transmembrane region" description="Helical" evidence="8">
    <location>
        <begin position="517"/>
        <end position="541"/>
    </location>
</feature>
<keyword evidence="5 8" id="KW-1133">Transmembrane helix</keyword>
<dbReference type="InterPro" id="IPR051359">
    <property type="entry name" value="CaCA_antiporter"/>
</dbReference>
<evidence type="ECO:0000256" key="8">
    <source>
        <dbReference type="SAM" id="Phobius"/>
    </source>
</evidence>
<evidence type="ECO:0000256" key="4">
    <source>
        <dbReference type="ARBA" id="ARBA00022692"/>
    </source>
</evidence>
<dbReference type="InterPro" id="IPR044880">
    <property type="entry name" value="NCX_ion-bd_dom_sf"/>
</dbReference>
<proteinExistence type="inferred from homology"/>
<evidence type="ECO:0000259" key="9">
    <source>
        <dbReference type="Pfam" id="PF01699"/>
    </source>
</evidence>
<feature type="transmembrane region" description="Helical" evidence="8">
    <location>
        <begin position="150"/>
        <end position="171"/>
    </location>
</feature>
<feature type="domain" description="Sodium/calcium exchanger membrane region" evidence="9">
    <location>
        <begin position="454"/>
        <end position="602"/>
    </location>
</feature>
<gene>
    <name evidence="10" type="primary">Slc24a6</name>
    <name evidence="10" type="ORF">DNF11_3123</name>
</gene>
<feature type="transmembrane region" description="Helical" evidence="8">
    <location>
        <begin position="481"/>
        <end position="505"/>
    </location>
</feature>
<feature type="region of interest" description="Disordered" evidence="7">
    <location>
        <begin position="264"/>
        <end position="284"/>
    </location>
</feature>
<evidence type="ECO:0000256" key="5">
    <source>
        <dbReference type="ARBA" id="ARBA00022989"/>
    </source>
</evidence>
<dbReference type="EMBL" id="CP033153">
    <property type="protein sequence ID" value="AYO44073.1"/>
    <property type="molecule type" value="Genomic_DNA"/>
</dbReference>
<sequence>MLRWPGQLLWSVGSGAGRAAEEVCVPMPPSLTPGEACAFIQDTCRPSSAYVHLALYYCSDAWSTSVLASTAVHMGVTLLLTVWLLALFSVLGLVASDFFCPNLSSMATRWELSDNVVGVTLLALGNASPDVVSTFRAMRKDAGSMALGEIMGAAVFTVAIVCGSIMVLHSFRLDPYVFVRDVGTYMLAVALSLYFLHDGSLSVSEGMCMLGLYLVYIGTVIWCDTPPQRTPEHDPLLPDATHAHHSVLSAIRVRDMTAHSDPDLASSVLRSPRNEPARAEPRADAARPASLAPVAWWRIAFVALCPSLVHWSDKSWGHRLASVAYAPALLVLRLTVPLVSADEYQLHATLQAMQGAADEGTTQALRAAVWDEAVAVLDTPGPLVPTSERVAADHFLLSVQCTGVPVLVLWMYDAPLYWAIPGTIAGVCLWRYLRASPSRDAPEQLQRFAALRHALGFFTGLLWIVASVDGVLAVLRAYGYIFHWSEAVLGLTVFAWGNSLGDVVTNLSMARVGRPHMALTACFASPLTNLLFGVGFATTWLTLLHPTHEAYRIAWSPVLALSCVVMLCMLLVMLGTVSLHGFRTSRPLGYALLLTYVGVMMGSLLLEVTHT</sequence>
<dbReference type="GO" id="GO:0006874">
    <property type="term" value="P:intracellular calcium ion homeostasis"/>
    <property type="evidence" value="ECO:0007669"/>
    <property type="project" value="TreeGrafter"/>
</dbReference>
<keyword evidence="6 8" id="KW-0472">Membrane</keyword>
<evidence type="ECO:0000313" key="10">
    <source>
        <dbReference type="EMBL" id="AYO44073.1"/>
    </source>
</evidence>
<dbReference type="GO" id="GO:0016020">
    <property type="term" value="C:membrane"/>
    <property type="evidence" value="ECO:0007669"/>
    <property type="project" value="UniProtKB-SubCell"/>
</dbReference>
<dbReference type="Pfam" id="PF01699">
    <property type="entry name" value="Na_Ca_ex"/>
    <property type="match status" value="2"/>
</dbReference>
<dbReference type="OrthoDB" id="407410at2759"/>
<feature type="domain" description="Sodium/calcium exchanger membrane region" evidence="9">
    <location>
        <begin position="82"/>
        <end position="222"/>
    </location>
</feature>
<feature type="transmembrane region" description="Helical" evidence="8">
    <location>
        <begin position="76"/>
        <end position="96"/>
    </location>
</feature>
<dbReference type="STRING" id="425264.A0A3G2S7P3"/>
<dbReference type="PANTHER" id="PTHR12266">
    <property type="entry name" value="NA+/CA2+ K+ INDEPENDENT EXCHANGER"/>
    <property type="match status" value="1"/>
</dbReference>
<feature type="transmembrane region" description="Helical" evidence="8">
    <location>
        <begin position="588"/>
        <end position="606"/>
    </location>
</feature>
<feature type="transmembrane region" description="Helical" evidence="8">
    <location>
        <begin position="416"/>
        <end position="433"/>
    </location>
</feature>
<dbReference type="PANTHER" id="PTHR12266:SF0">
    <property type="entry name" value="MITOCHONDRIAL SODIUM_CALCIUM EXCHANGER PROTEIN"/>
    <property type="match status" value="1"/>
</dbReference>
<reference evidence="10 11" key="1">
    <citation type="submission" date="2018-10" db="EMBL/GenBank/DDBJ databases">
        <title>Complete genome sequence of Malassezia restricta CBS 7877.</title>
        <authorList>
            <person name="Morand S.C."/>
            <person name="Bertignac M."/>
            <person name="Iltis A."/>
            <person name="Kolder I."/>
            <person name="Pirovano W."/>
            <person name="Jourdain R."/>
            <person name="Clavaud C."/>
        </authorList>
    </citation>
    <scope>NUCLEOTIDE SEQUENCE [LARGE SCALE GENOMIC DNA]</scope>
    <source>
        <strain evidence="10 11">CBS 7877</strain>
    </source>
</reference>
<feature type="transmembrane region" description="Helical" evidence="8">
    <location>
        <begin position="203"/>
        <end position="222"/>
    </location>
</feature>
<accession>A0A3G2S7P3</accession>
<protein>
    <submittedName>
        <fullName evidence="10">Sodium/potassium/calcium exchanger 6, mitochondrial</fullName>
    </submittedName>
</protein>
<comment type="similarity">
    <text evidence="2">Belongs to the Ca(2+):cation antiporter (CaCA) (TC 2.A.19) family.</text>
</comment>
<evidence type="ECO:0000256" key="2">
    <source>
        <dbReference type="ARBA" id="ARBA00008170"/>
    </source>
</evidence>
<keyword evidence="4 8" id="KW-0812">Transmembrane</keyword>
<evidence type="ECO:0000256" key="7">
    <source>
        <dbReference type="SAM" id="MobiDB-lite"/>
    </source>
</evidence>
<dbReference type="InterPro" id="IPR004837">
    <property type="entry name" value="NaCa_Exmemb"/>
</dbReference>
<keyword evidence="11" id="KW-1185">Reference proteome</keyword>
<dbReference type="Gene3D" id="1.20.1420.30">
    <property type="entry name" value="NCX, central ion-binding region"/>
    <property type="match status" value="2"/>
</dbReference>